<organism evidence="1">
    <name type="scientific">Myoviridae sp. ct2iG11</name>
    <dbReference type="NCBI Taxonomy" id="2826605"/>
    <lineage>
        <taxon>Viruses</taxon>
        <taxon>Duplodnaviria</taxon>
        <taxon>Heunggongvirae</taxon>
        <taxon>Uroviricota</taxon>
        <taxon>Caudoviricetes</taxon>
    </lineage>
</organism>
<protein>
    <submittedName>
        <fullName evidence="1">Uncharacterized protein</fullName>
    </submittedName>
</protein>
<name>A0A8S5QZP4_9CAUD</name>
<evidence type="ECO:0000313" key="1">
    <source>
        <dbReference type="EMBL" id="DAE24735.1"/>
    </source>
</evidence>
<dbReference type="EMBL" id="BK015783">
    <property type="protein sequence ID" value="DAE24735.1"/>
    <property type="molecule type" value="Genomic_DNA"/>
</dbReference>
<accession>A0A8S5QZP4</accession>
<proteinExistence type="predicted"/>
<sequence>MGNVLWLSTVLRAAQSRIAPLKAVISRMANAPDGAFFPTAWTSIPQTDVINLKISLFI</sequence>
<reference evidence="1" key="1">
    <citation type="journal article" date="2021" name="Proc. Natl. Acad. Sci. U.S.A.">
        <title>A Catalog of Tens of Thousands of Viruses from Human Metagenomes Reveals Hidden Associations with Chronic Diseases.</title>
        <authorList>
            <person name="Tisza M.J."/>
            <person name="Buck C.B."/>
        </authorList>
    </citation>
    <scope>NUCLEOTIDE SEQUENCE</scope>
    <source>
        <strain evidence="1">Ct2iG11</strain>
    </source>
</reference>